<dbReference type="SUPFAM" id="SSF53383">
    <property type="entry name" value="PLP-dependent transferases"/>
    <property type="match status" value="1"/>
</dbReference>
<keyword evidence="2" id="KW-0808">Transferase</keyword>
<dbReference type="RefSeq" id="WP_176161003.1">
    <property type="nucleotide sequence ID" value="NZ_CP054929.1"/>
</dbReference>
<sequence>MESLATDRTVREQFAAETTYLNTASLGVLPRDAADAVRTAIAEYSVGRPYVREGFEAVQEARELFARLVGVDASRVAAGASVAVYAGLLATALPAGAEVLVADDDFSSLVNPFAVRGDLKLRSVPLPELADAVRPGTALVAVSAVQSADGRIADLAAIRDAARAHGARTFVDASQAVGWLPLRADDFDYLATVGYKWLLAPRGAAFLVTPDDRSDVTPVFAGWVAGEVPYDSCYGPVTQLARSARRFDESPSLLAYSAARHTLALIERLGPQRIGAHNAALADRFRVGLARLGHEPVAAPGSAIVAVPGLGHAAERLAAADVMVSSRNGFLRAAFHLYNTDADVDRALDVLGG</sequence>
<organism evidence="2 3">
    <name type="scientific">Streptomyces buecherae</name>
    <dbReference type="NCBI Taxonomy" id="2763006"/>
    <lineage>
        <taxon>Bacteria</taxon>
        <taxon>Bacillati</taxon>
        <taxon>Actinomycetota</taxon>
        <taxon>Actinomycetes</taxon>
        <taxon>Kitasatosporales</taxon>
        <taxon>Streptomycetaceae</taxon>
        <taxon>Streptomyces</taxon>
    </lineage>
</organism>
<gene>
    <name evidence="2" type="ORF">HUT08_06615</name>
</gene>
<dbReference type="Pfam" id="PF00266">
    <property type="entry name" value="Aminotran_5"/>
    <property type="match status" value="1"/>
</dbReference>
<dbReference type="Gene3D" id="3.40.640.10">
    <property type="entry name" value="Type I PLP-dependent aspartate aminotransferase-like (Major domain)"/>
    <property type="match status" value="1"/>
</dbReference>
<dbReference type="AlphaFoldDB" id="A0A7H8N4C6"/>
<dbReference type="PANTHER" id="PTHR43586">
    <property type="entry name" value="CYSTEINE DESULFURASE"/>
    <property type="match status" value="1"/>
</dbReference>
<dbReference type="GO" id="GO:0008483">
    <property type="term" value="F:transaminase activity"/>
    <property type="evidence" value="ECO:0007669"/>
    <property type="project" value="UniProtKB-KW"/>
</dbReference>
<feature type="domain" description="Aminotransferase class V" evidence="1">
    <location>
        <begin position="56"/>
        <end position="295"/>
    </location>
</feature>
<dbReference type="Gene3D" id="3.90.1150.10">
    <property type="entry name" value="Aspartate Aminotransferase, domain 1"/>
    <property type="match status" value="1"/>
</dbReference>
<evidence type="ECO:0000313" key="2">
    <source>
        <dbReference type="EMBL" id="QKW49269.1"/>
    </source>
</evidence>
<keyword evidence="3" id="KW-1185">Reference proteome</keyword>
<keyword evidence="2" id="KW-0032">Aminotransferase</keyword>
<protein>
    <submittedName>
        <fullName evidence="2">Aminotransferase class V-fold PLP-dependent enzyme</fullName>
    </submittedName>
</protein>
<accession>A0A7H8N4C6</accession>
<evidence type="ECO:0000259" key="1">
    <source>
        <dbReference type="Pfam" id="PF00266"/>
    </source>
</evidence>
<dbReference type="InterPro" id="IPR015424">
    <property type="entry name" value="PyrdxlP-dep_Trfase"/>
</dbReference>
<name>A0A7H8N4C6_9ACTN</name>
<dbReference type="InterPro" id="IPR015422">
    <property type="entry name" value="PyrdxlP-dep_Trfase_small"/>
</dbReference>
<evidence type="ECO:0000313" key="3">
    <source>
        <dbReference type="Proteomes" id="UP000509303"/>
    </source>
</evidence>
<dbReference type="EMBL" id="CP054929">
    <property type="protein sequence ID" value="QKW49269.1"/>
    <property type="molecule type" value="Genomic_DNA"/>
</dbReference>
<dbReference type="InterPro" id="IPR015421">
    <property type="entry name" value="PyrdxlP-dep_Trfase_major"/>
</dbReference>
<dbReference type="PANTHER" id="PTHR43586:SF21">
    <property type="entry name" value="PYRIDOXAL PHOSPHATE (PLP)-DEPENDENT ASPARTATE AMINOTRANSFERASE SUPERFAMILY"/>
    <property type="match status" value="1"/>
</dbReference>
<reference evidence="2 3" key="1">
    <citation type="submission" date="2020-06" db="EMBL/GenBank/DDBJ databases">
        <title>Genome mining for natural products.</title>
        <authorList>
            <person name="Zhang B."/>
            <person name="Shi J."/>
            <person name="Ge H."/>
        </authorList>
    </citation>
    <scope>NUCLEOTIDE SEQUENCE [LARGE SCALE GENOMIC DNA]</scope>
    <source>
        <strain evidence="2 3">NA00687</strain>
    </source>
</reference>
<dbReference type="Proteomes" id="UP000509303">
    <property type="component" value="Chromosome"/>
</dbReference>
<proteinExistence type="predicted"/>
<dbReference type="InterPro" id="IPR000192">
    <property type="entry name" value="Aminotrans_V_dom"/>
</dbReference>